<gene>
    <name evidence="2" type="ORF">SAMN06296036_13139</name>
</gene>
<evidence type="ECO:0000256" key="1">
    <source>
        <dbReference type="SAM" id="MobiDB-lite"/>
    </source>
</evidence>
<reference evidence="3" key="1">
    <citation type="submission" date="2017-04" db="EMBL/GenBank/DDBJ databases">
        <authorList>
            <person name="Varghese N."/>
            <person name="Submissions S."/>
        </authorList>
    </citation>
    <scope>NUCLEOTIDE SEQUENCE [LARGE SCALE GENOMIC DNA]</scope>
    <source>
        <strain evidence="3">RKEM611</strain>
    </source>
</reference>
<dbReference type="Proteomes" id="UP000192907">
    <property type="component" value="Unassembled WGS sequence"/>
</dbReference>
<dbReference type="AlphaFoldDB" id="A0A1Y6CU70"/>
<organism evidence="2 3">
    <name type="scientific">Pseudobacteriovorax antillogorgiicola</name>
    <dbReference type="NCBI Taxonomy" id="1513793"/>
    <lineage>
        <taxon>Bacteria</taxon>
        <taxon>Pseudomonadati</taxon>
        <taxon>Bdellovibrionota</taxon>
        <taxon>Oligoflexia</taxon>
        <taxon>Oligoflexales</taxon>
        <taxon>Pseudobacteriovoracaceae</taxon>
        <taxon>Pseudobacteriovorax</taxon>
    </lineage>
</organism>
<accession>A0A1Y6CU70</accession>
<dbReference type="RefSeq" id="WP_132325124.1">
    <property type="nucleotide sequence ID" value="NZ_FWZT01000031.1"/>
</dbReference>
<dbReference type="EMBL" id="FWZT01000031">
    <property type="protein sequence ID" value="SMF77392.1"/>
    <property type="molecule type" value="Genomic_DNA"/>
</dbReference>
<protein>
    <submittedName>
        <fullName evidence="2">Uncharacterized protein</fullName>
    </submittedName>
</protein>
<feature type="region of interest" description="Disordered" evidence="1">
    <location>
        <begin position="35"/>
        <end position="56"/>
    </location>
</feature>
<dbReference type="STRING" id="1513793.SAMN06296036_13139"/>
<keyword evidence="3" id="KW-1185">Reference proteome</keyword>
<evidence type="ECO:0000313" key="2">
    <source>
        <dbReference type="EMBL" id="SMF77392.1"/>
    </source>
</evidence>
<proteinExistence type="predicted"/>
<sequence>MKRKNKLMLLATITCSQYYLGCGTEIGNGIVYDETEKNQHPNAPSDGDSSLNPESPMDQEAASILILKLANSCGTPIAQGAIGSYESHSESFNISKLEDGKLLIKVQNQSEIVAINEDTESFYDITWQNTSDQPSYQCQQEDDFSITNPSFRVNSVDSGSFLISWSIADDGTPNSIRIDGLTFQKKP</sequence>
<name>A0A1Y6CU70_9BACT</name>
<evidence type="ECO:0000313" key="3">
    <source>
        <dbReference type="Proteomes" id="UP000192907"/>
    </source>
</evidence>